<dbReference type="AlphaFoldDB" id="A0AAD4UGN8"/>
<accession>A0AAD4UGN8</accession>
<protein>
    <submittedName>
        <fullName evidence="1">Uncharacterized protein</fullName>
    </submittedName>
</protein>
<comment type="caution">
    <text evidence="1">The sequence shown here is derived from an EMBL/GenBank/DDBJ whole genome shotgun (WGS) entry which is preliminary data.</text>
</comment>
<evidence type="ECO:0000313" key="1">
    <source>
        <dbReference type="EMBL" id="KAI4543765.1"/>
    </source>
</evidence>
<gene>
    <name evidence="1" type="ORF">MG293_006559</name>
</gene>
<proteinExistence type="predicted"/>
<name>A0AAD4UGN8_OVIAM</name>
<sequence>MVFPVPRHRRLELRGRSNTLAGDICNVQSSELSQSTWNREQGRMCQEICPLLHGDGKIFGAVNSSSLLQIYRCPSQYISRLPTSRLHILRSALPAKPENWYDRSLFNELEKGKHIFPFRSPRSHGRNILQIKSKEIELSKKFFVVYNSIKEIRTSMKMNLNINDDKGLLSDLLSRLKSHLTVKSSEIHACATAAGA</sequence>
<dbReference type="Proteomes" id="UP001214576">
    <property type="component" value="Unassembled WGS sequence"/>
</dbReference>
<keyword evidence="2" id="KW-1185">Reference proteome</keyword>
<dbReference type="EMBL" id="JAKZEL010000005">
    <property type="protein sequence ID" value="KAI4543765.1"/>
    <property type="molecule type" value="Genomic_DNA"/>
</dbReference>
<evidence type="ECO:0000313" key="2">
    <source>
        <dbReference type="Proteomes" id="UP001214576"/>
    </source>
</evidence>
<organism evidence="1 2">
    <name type="scientific">Ovis ammon polii</name>
    <dbReference type="NCBI Taxonomy" id="230172"/>
    <lineage>
        <taxon>Eukaryota</taxon>
        <taxon>Metazoa</taxon>
        <taxon>Chordata</taxon>
        <taxon>Craniata</taxon>
        <taxon>Vertebrata</taxon>
        <taxon>Euteleostomi</taxon>
        <taxon>Mammalia</taxon>
        <taxon>Eutheria</taxon>
        <taxon>Laurasiatheria</taxon>
        <taxon>Artiodactyla</taxon>
        <taxon>Ruminantia</taxon>
        <taxon>Pecora</taxon>
        <taxon>Bovidae</taxon>
        <taxon>Caprinae</taxon>
        <taxon>Ovis</taxon>
    </lineage>
</organism>
<reference evidence="1" key="1">
    <citation type="submission" date="2022-03" db="EMBL/GenBank/DDBJ databases">
        <title>Genomic analyses of argali, domestic sheep and their hybrids provide insights into chromosomal evolution, heterosis and genetic basis of agronomic traits.</title>
        <authorList>
            <person name="Li M."/>
        </authorList>
    </citation>
    <scope>NUCLEOTIDE SEQUENCE</scope>
    <source>
        <strain evidence="1">CAU-MHL-2022a</strain>
        <tissue evidence="1">Skin</tissue>
    </source>
</reference>